<dbReference type="AlphaFoldDB" id="A0AAW9CVI0"/>
<proteinExistence type="predicted"/>
<accession>A0AAW9CVI0</accession>
<organism evidence="1 2">
    <name type="scientific">Burkholderia thailandensis</name>
    <dbReference type="NCBI Taxonomy" id="57975"/>
    <lineage>
        <taxon>Bacteria</taxon>
        <taxon>Pseudomonadati</taxon>
        <taxon>Pseudomonadota</taxon>
        <taxon>Betaproteobacteria</taxon>
        <taxon>Burkholderiales</taxon>
        <taxon>Burkholderiaceae</taxon>
        <taxon>Burkholderia</taxon>
        <taxon>pseudomallei group</taxon>
    </lineage>
</organism>
<evidence type="ECO:0000313" key="1">
    <source>
        <dbReference type="EMBL" id="MDW9254437.1"/>
    </source>
</evidence>
<sequence length="45" mass="4783">MDSGRTHGAALFALTIEDACVLALKRIEGGAIDERLDARVSGRRA</sequence>
<evidence type="ECO:0000313" key="2">
    <source>
        <dbReference type="Proteomes" id="UP001272137"/>
    </source>
</evidence>
<dbReference type="Proteomes" id="UP001272137">
    <property type="component" value="Unassembled WGS sequence"/>
</dbReference>
<protein>
    <submittedName>
        <fullName evidence="1">Uncharacterized protein</fullName>
    </submittedName>
</protein>
<reference evidence="1" key="1">
    <citation type="submission" date="2018-08" db="EMBL/GenBank/DDBJ databases">
        <title>Identification of Burkholderia cepacia strains that express a Burkholderia pseudomallei-like capsular polysaccharide.</title>
        <authorList>
            <person name="Burtnick M.N."/>
            <person name="Vongsouvath M."/>
            <person name="Newton P."/>
            <person name="Wuthiekanun V."/>
            <person name="Limmathurotsakul D."/>
            <person name="Brett P.J."/>
            <person name="Chantratita N."/>
            <person name="Dance D.A."/>
        </authorList>
    </citation>
    <scope>NUCLEOTIDE SEQUENCE</scope>
    <source>
        <strain evidence="1">SBXCC001</strain>
    </source>
</reference>
<dbReference type="EMBL" id="QXCT01000002">
    <property type="protein sequence ID" value="MDW9254437.1"/>
    <property type="molecule type" value="Genomic_DNA"/>
</dbReference>
<comment type="caution">
    <text evidence="1">The sequence shown here is derived from an EMBL/GenBank/DDBJ whole genome shotgun (WGS) entry which is preliminary data.</text>
</comment>
<gene>
    <name evidence="1" type="ORF">C7S16_1673</name>
</gene>
<name>A0AAW9CVI0_BURTH</name>